<sequence length="148" mass="16121">MAGDRDGRGRLALAALPQWSAWGGEEASQSSNLANHHRHRPRAALHLQGQSHTRHPARYSPAAPSPPLTRRPSHQSAPPFICCISLSPDREADLPSPRSPSTYLPTQQPTLPPLHVLCFSVNKRSENSSPSCITWHRTCTSKVAGTKA</sequence>
<gene>
    <name evidence="2" type="ORF">VFPFJ_05563</name>
</gene>
<accession>A0A179HGJ4</accession>
<proteinExistence type="predicted"/>
<feature type="region of interest" description="Disordered" evidence="1">
    <location>
        <begin position="15"/>
        <end position="108"/>
    </location>
</feature>
<dbReference type="Proteomes" id="UP000078340">
    <property type="component" value="Unassembled WGS sequence"/>
</dbReference>
<evidence type="ECO:0000313" key="3">
    <source>
        <dbReference type="Proteomes" id="UP000078340"/>
    </source>
</evidence>
<reference evidence="2 3" key="1">
    <citation type="submission" date="2016-02" db="EMBL/GenBank/DDBJ databases">
        <title>Biosynthesis of antibiotic leucinostatins and their inhibition on Phytophthora in bio-control Purpureocillium lilacinum.</title>
        <authorList>
            <person name="Wang G."/>
            <person name="Liu Z."/>
            <person name="Lin R."/>
            <person name="Li E."/>
            <person name="Mao Z."/>
            <person name="Ling J."/>
            <person name="Yin W."/>
            <person name="Xie B."/>
        </authorList>
    </citation>
    <scope>NUCLEOTIDE SEQUENCE [LARGE SCALE GENOMIC DNA]</scope>
    <source>
        <strain evidence="2">PLFJ-1</strain>
    </source>
</reference>
<name>A0A179HGJ4_PURLI</name>
<dbReference type="EMBL" id="LSBI01000005">
    <property type="protein sequence ID" value="OAQ89154.1"/>
    <property type="molecule type" value="Genomic_DNA"/>
</dbReference>
<organism evidence="2 3">
    <name type="scientific">Purpureocillium lilacinum</name>
    <name type="common">Paecilomyces lilacinus</name>
    <dbReference type="NCBI Taxonomy" id="33203"/>
    <lineage>
        <taxon>Eukaryota</taxon>
        <taxon>Fungi</taxon>
        <taxon>Dikarya</taxon>
        <taxon>Ascomycota</taxon>
        <taxon>Pezizomycotina</taxon>
        <taxon>Sordariomycetes</taxon>
        <taxon>Hypocreomycetidae</taxon>
        <taxon>Hypocreales</taxon>
        <taxon>Ophiocordycipitaceae</taxon>
        <taxon>Purpureocillium</taxon>
    </lineage>
</organism>
<feature type="compositionally biased region" description="Low complexity" evidence="1">
    <location>
        <begin position="99"/>
        <end position="108"/>
    </location>
</feature>
<dbReference type="AlphaFoldDB" id="A0A179HGJ4"/>
<comment type="caution">
    <text evidence="2">The sequence shown here is derived from an EMBL/GenBank/DDBJ whole genome shotgun (WGS) entry which is preliminary data.</text>
</comment>
<evidence type="ECO:0000256" key="1">
    <source>
        <dbReference type="SAM" id="MobiDB-lite"/>
    </source>
</evidence>
<protein>
    <submittedName>
        <fullName evidence="2">Uncharacterized protein</fullName>
    </submittedName>
</protein>
<evidence type="ECO:0000313" key="2">
    <source>
        <dbReference type="EMBL" id="OAQ89154.1"/>
    </source>
</evidence>